<dbReference type="Gene3D" id="1.10.10.60">
    <property type="entry name" value="Homeodomain-like"/>
    <property type="match status" value="1"/>
</dbReference>
<feature type="region of interest" description="Disordered" evidence="6">
    <location>
        <begin position="1"/>
        <end position="27"/>
    </location>
</feature>
<evidence type="ECO:0000259" key="7">
    <source>
        <dbReference type="PROSITE" id="PS50977"/>
    </source>
</evidence>
<feature type="domain" description="HTH tetR-type" evidence="7">
    <location>
        <begin position="26"/>
        <end position="86"/>
    </location>
</feature>
<dbReference type="SUPFAM" id="SSF48498">
    <property type="entry name" value="Tetracyclin repressor-like, C-terminal domain"/>
    <property type="match status" value="1"/>
</dbReference>
<accession>A0ABQ2PR88</accession>
<feature type="DNA-binding region" description="H-T-H motif" evidence="5">
    <location>
        <begin position="49"/>
        <end position="68"/>
    </location>
</feature>
<dbReference type="Pfam" id="PF16925">
    <property type="entry name" value="TetR_C_13"/>
    <property type="match status" value="1"/>
</dbReference>
<sequence length="213" mass="22665">MTVSYNGPMTGHPSKNRPRNAGRPREFDVDTALDRAVRVFRQRGYHATSISDLGAAMQLTPGSIYKAFADKRAVFVATLDRYTTQRRQIMAPLLAAAPNGREKVRAMLQFYAQAAHGEEGRDGCLVVGSVVEISTFDADLAAHVVSTLQGSEALLRGLIEEGMADGSIAADADAHTLTLALLSVLEGLRVLGKCGRNQAEMLAAADAAAAILP</sequence>
<evidence type="ECO:0000256" key="4">
    <source>
        <dbReference type="ARBA" id="ARBA00023163"/>
    </source>
</evidence>
<dbReference type="EMBL" id="BMLY01000010">
    <property type="protein sequence ID" value="GGP28153.1"/>
    <property type="molecule type" value="Genomic_DNA"/>
</dbReference>
<evidence type="ECO:0000256" key="2">
    <source>
        <dbReference type="ARBA" id="ARBA00023015"/>
    </source>
</evidence>
<reference evidence="9" key="1">
    <citation type="journal article" date="2019" name="Int. J. Syst. Evol. Microbiol.">
        <title>The Global Catalogue of Microorganisms (GCM) 10K type strain sequencing project: providing services to taxonomists for standard genome sequencing and annotation.</title>
        <authorList>
            <consortium name="The Broad Institute Genomics Platform"/>
            <consortium name="The Broad Institute Genome Sequencing Center for Infectious Disease"/>
            <person name="Wu L."/>
            <person name="Ma J."/>
        </authorList>
    </citation>
    <scope>NUCLEOTIDE SEQUENCE [LARGE SCALE GENOMIC DNA]</scope>
    <source>
        <strain evidence="9">CGMCC 1.8860</strain>
    </source>
</reference>
<dbReference type="InterPro" id="IPR011075">
    <property type="entry name" value="TetR_C"/>
</dbReference>
<name>A0ABQ2PR88_9NEIS</name>
<dbReference type="PROSITE" id="PS01081">
    <property type="entry name" value="HTH_TETR_1"/>
    <property type="match status" value="1"/>
</dbReference>
<dbReference type="Proteomes" id="UP000621859">
    <property type="component" value="Unassembled WGS sequence"/>
</dbReference>
<proteinExistence type="predicted"/>
<evidence type="ECO:0000256" key="3">
    <source>
        <dbReference type="ARBA" id="ARBA00023125"/>
    </source>
</evidence>
<dbReference type="PANTHER" id="PTHR47506:SF10">
    <property type="entry name" value="TRANSCRIPTIONAL REGULATORY PROTEIN"/>
    <property type="match status" value="1"/>
</dbReference>
<evidence type="ECO:0000256" key="6">
    <source>
        <dbReference type="SAM" id="MobiDB-lite"/>
    </source>
</evidence>
<dbReference type="InterPro" id="IPR009057">
    <property type="entry name" value="Homeodomain-like_sf"/>
</dbReference>
<dbReference type="InterPro" id="IPR036271">
    <property type="entry name" value="Tet_transcr_reg_TetR-rel_C_sf"/>
</dbReference>
<keyword evidence="9" id="KW-1185">Reference proteome</keyword>
<gene>
    <name evidence="8" type="ORF">GCM10010971_39720</name>
</gene>
<evidence type="ECO:0000256" key="5">
    <source>
        <dbReference type="PROSITE-ProRule" id="PRU00335"/>
    </source>
</evidence>
<dbReference type="InterPro" id="IPR001647">
    <property type="entry name" value="HTH_TetR"/>
</dbReference>
<keyword evidence="4" id="KW-0804">Transcription</keyword>
<evidence type="ECO:0000313" key="8">
    <source>
        <dbReference type="EMBL" id="GGP28153.1"/>
    </source>
</evidence>
<dbReference type="PANTHER" id="PTHR47506">
    <property type="entry name" value="TRANSCRIPTIONAL REGULATORY PROTEIN"/>
    <property type="match status" value="1"/>
</dbReference>
<comment type="caution">
    <text evidence="8">The sequence shown here is derived from an EMBL/GenBank/DDBJ whole genome shotgun (WGS) entry which is preliminary data.</text>
</comment>
<keyword evidence="3 5" id="KW-0238">DNA-binding</keyword>
<dbReference type="InterPro" id="IPR023772">
    <property type="entry name" value="DNA-bd_HTH_TetR-type_CS"/>
</dbReference>
<organism evidence="8 9">
    <name type="scientific">Silvimonas amylolytica</name>
    <dbReference type="NCBI Taxonomy" id="449663"/>
    <lineage>
        <taxon>Bacteria</taxon>
        <taxon>Pseudomonadati</taxon>
        <taxon>Pseudomonadota</taxon>
        <taxon>Betaproteobacteria</taxon>
        <taxon>Neisseriales</taxon>
        <taxon>Chitinibacteraceae</taxon>
        <taxon>Silvimonas</taxon>
    </lineage>
</organism>
<evidence type="ECO:0000313" key="9">
    <source>
        <dbReference type="Proteomes" id="UP000621859"/>
    </source>
</evidence>
<evidence type="ECO:0000256" key="1">
    <source>
        <dbReference type="ARBA" id="ARBA00022491"/>
    </source>
</evidence>
<dbReference type="Gene3D" id="1.10.357.10">
    <property type="entry name" value="Tetracycline Repressor, domain 2"/>
    <property type="match status" value="1"/>
</dbReference>
<dbReference type="PROSITE" id="PS50977">
    <property type="entry name" value="HTH_TETR_2"/>
    <property type="match status" value="1"/>
</dbReference>
<dbReference type="SUPFAM" id="SSF46689">
    <property type="entry name" value="Homeodomain-like"/>
    <property type="match status" value="1"/>
</dbReference>
<keyword evidence="2" id="KW-0805">Transcription regulation</keyword>
<dbReference type="Pfam" id="PF00440">
    <property type="entry name" value="TetR_N"/>
    <property type="match status" value="1"/>
</dbReference>
<keyword evidence="1" id="KW-0678">Repressor</keyword>
<protein>
    <submittedName>
        <fullName evidence="8">TetR family transcriptional regulator</fullName>
    </submittedName>
</protein>